<feature type="transmembrane region" description="Helical" evidence="6">
    <location>
        <begin position="432"/>
        <end position="462"/>
    </location>
</feature>
<feature type="transmembrane region" description="Helical" evidence="6">
    <location>
        <begin position="135"/>
        <end position="154"/>
    </location>
</feature>
<proteinExistence type="predicted"/>
<reference evidence="7 10" key="2">
    <citation type="submission" date="2019-07" db="EMBL/GenBank/DDBJ databases">
        <title>Comparative genomics of three clinical Ureaplasma species: analysis of their core genomes and virulence factors.</title>
        <authorList>
            <person name="Yang T."/>
            <person name="Zhang Y."/>
            <person name="Li X."/>
            <person name="Kong Y."/>
            <person name="Yu H."/>
            <person name="Ruan Z."/>
            <person name="Xie X."/>
            <person name="Zhang J."/>
        </authorList>
    </citation>
    <scope>NUCLEOTIDE SEQUENCE [LARGE SCALE GENOMIC DNA]</scope>
    <source>
        <strain evidence="7 10">132</strain>
    </source>
</reference>
<feature type="transmembrane region" description="Helical" evidence="6">
    <location>
        <begin position="51"/>
        <end position="70"/>
    </location>
</feature>
<dbReference type="Pfam" id="PF13520">
    <property type="entry name" value="AA_permease_2"/>
    <property type="match status" value="1"/>
</dbReference>
<evidence type="ECO:0000256" key="4">
    <source>
        <dbReference type="ARBA" id="ARBA00022989"/>
    </source>
</evidence>
<reference evidence="8 9" key="1">
    <citation type="submission" date="2018-07" db="EMBL/GenBank/DDBJ databases">
        <title>Ureaplasma urealyticum 1000 the multidrug-resistant clinical isolate obtained from scrapings of the urogenital tract of a woman with inflammatory diseases of the reproductive organs.</title>
        <authorList>
            <person name="Kolesnikova E.A."/>
            <person name="Alekseeva A.E."/>
            <person name="Brusnigina N.F."/>
            <person name="Makhova M.A."/>
        </authorList>
    </citation>
    <scope>NUCLEOTIDE SEQUENCE [LARGE SCALE GENOMIC DNA]</scope>
    <source>
        <strain evidence="8 9">1000</strain>
    </source>
</reference>
<feature type="transmembrane region" description="Helical" evidence="6">
    <location>
        <begin position="342"/>
        <end position="363"/>
    </location>
</feature>
<feature type="transmembrane region" description="Helical" evidence="6">
    <location>
        <begin position="375"/>
        <end position="393"/>
    </location>
</feature>
<accession>A0AAP9D7Q0</accession>
<feature type="transmembrane region" description="Helical" evidence="6">
    <location>
        <begin position="239"/>
        <end position="262"/>
    </location>
</feature>
<dbReference type="GO" id="GO:0022857">
    <property type="term" value="F:transmembrane transporter activity"/>
    <property type="evidence" value="ECO:0007669"/>
    <property type="project" value="InterPro"/>
</dbReference>
<evidence type="ECO:0000256" key="1">
    <source>
        <dbReference type="ARBA" id="ARBA00004651"/>
    </source>
</evidence>
<dbReference type="RefSeq" id="WP_004025757.1">
    <property type="nucleotide sequence ID" value="NZ_CP039963.1"/>
</dbReference>
<dbReference type="Proteomes" id="UP000318231">
    <property type="component" value="Chromosome"/>
</dbReference>
<dbReference type="GeneID" id="93849134"/>
<keyword evidence="4 6" id="KW-1133">Transmembrane helix</keyword>
<feature type="transmembrane region" description="Helical" evidence="6">
    <location>
        <begin position="282"/>
        <end position="310"/>
    </location>
</feature>
<feature type="transmembrane region" description="Helical" evidence="6">
    <location>
        <begin position="90"/>
        <end position="115"/>
    </location>
</feature>
<dbReference type="EMBL" id="QOKT01000027">
    <property type="protein sequence ID" value="RCJ00630.1"/>
    <property type="molecule type" value="Genomic_DNA"/>
</dbReference>
<evidence type="ECO:0000313" key="9">
    <source>
        <dbReference type="Proteomes" id="UP000253077"/>
    </source>
</evidence>
<evidence type="ECO:0000256" key="5">
    <source>
        <dbReference type="ARBA" id="ARBA00023136"/>
    </source>
</evidence>
<dbReference type="GO" id="GO:0005886">
    <property type="term" value="C:plasma membrane"/>
    <property type="evidence" value="ECO:0007669"/>
    <property type="project" value="UniProtKB-SubCell"/>
</dbReference>
<keyword evidence="5 6" id="KW-0472">Membrane</keyword>
<protein>
    <submittedName>
        <fullName evidence="7">APC family permease</fullName>
    </submittedName>
</protein>
<evidence type="ECO:0000256" key="6">
    <source>
        <dbReference type="SAM" id="Phobius"/>
    </source>
</evidence>
<dbReference type="AlphaFoldDB" id="A0AAP9D7Q0"/>
<evidence type="ECO:0000313" key="10">
    <source>
        <dbReference type="Proteomes" id="UP000318231"/>
    </source>
</evidence>
<dbReference type="PANTHER" id="PTHR42770">
    <property type="entry name" value="AMINO ACID TRANSPORTER-RELATED"/>
    <property type="match status" value="1"/>
</dbReference>
<evidence type="ECO:0000256" key="3">
    <source>
        <dbReference type="ARBA" id="ARBA00022692"/>
    </source>
</evidence>
<sequence>MKISVKKTRQIGLFTSIAIMISSVVGIGIFFKNGSIFRFNNFNDIGIIISWVFASLIALFTALSFAYITFSKKSGSGIAGVVDELKAPKFARFISILQTFFYNGILTPSISFFAAESLLMTTMPKDAPPPQIYQIFLLAIGLFLFFLLLNFISFKFSSILQNCATIIKFIPIVVIAIIGIVYGINHAQDSLFNHNNPKRLSFSIVGVLASLPSILFSFDAFLGVTSLQHKIKNAKKNVPITLVVGMFLVAIVYILITIGQVFTSEGYAYGVINKVFEYNANLVRIITIVINVFITISIIGVLNSFVIFLIHNGQYAIDEKIVFWWSWLQRVKSKHFKEMQGLVSVLIVFFVWIIIFMIISIPLNTDVYIDLLSNYPIVFFFAIYGLVIAFAFYKQIKLNKNKKTTKKQNNIKPKWFFNYEDNKLKNKVVNKWILSAWLIGMISCLFVFLYQFLYGYTIYAWLDPYNLKLYSFGLFYTNNVSIIPWVASLLFFVMIVFFIGFPFMNDAILKQQLLKKLTINNINRKDLLV</sequence>
<evidence type="ECO:0000313" key="8">
    <source>
        <dbReference type="EMBL" id="RCJ00630.1"/>
    </source>
</evidence>
<dbReference type="InterPro" id="IPR050367">
    <property type="entry name" value="APC_superfamily"/>
</dbReference>
<feature type="transmembrane region" description="Helical" evidence="6">
    <location>
        <begin position="204"/>
        <end position="227"/>
    </location>
</feature>
<dbReference type="Proteomes" id="UP000253077">
    <property type="component" value="Unassembled WGS sequence"/>
</dbReference>
<organism evidence="7 10">
    <name type="scientific">Ureaplasma urealyticum</name>
    <name type="common">Ureaplasma urealyticum biotype 2</name>
    <dbReference type="NCBI Taxonomy" id="2130"/>
    <lineage>
        <taxon>Bacteria</taxon>
        <taxon>Bacillati</taxon>
        <taxon>Mycoplasmatota</taxon>
        <taxon>Mycoplasmoidales</taxon>
        <taxon>Mycoplasmoidaceae</taxon>
        <taxon>Ureaplasma</taxon>
    </lineage>
</organism>
<gene>
    <name evidence="8" type="ORF">DSQ42_03405</name>
    <name evidence="7" type="ORF">FJM05_03285</name>
</gene>
<keyword evidence="3 6" id="KW-0812">Transmembrane</keyword>
<dbReference type="PANTHER" id="PTHR42770:SF7">
    <property type="entry name" value="MEMBRANE PROTEIN"/>
    <property type="match status" value="1"/>
</dbReference>
<feature type="transmembrane region" description="Helical" evidence="6">
    <location>
        <begin position="482"/>
        <end position="504"/>
    </location>
</feature>
<comment type="subcellular location">
    <subcellularLocation>
        <location evidence="1">Cell membrane</location>
        <topology evidence="1">Multi-pass membrane protein</topology>
    </subcellularLocation>
</comment>
<dbReference type="InterPro" id="IPR002293">
    <property type="entry name" value="AA/rel_permease1"/>
</dbReference>
<name>A0AAP9D7Q0_UREUR</name>
<dbReference type="Gene3D" id="1.20.1740.10">
    <property type="entry name" value="Amino acid/polyamine transporter I"/>
    <property type="match status" value="1"/>
</dbReference>
<feature type="transmembrane region" description="Helical" evidence="6">
    <location>
        <begin position="12"/>
        <end position="31"/>
    </location>
</feature>
<evidence type="ECO:0000313" key="7">
    <source>
        <dbReference type="EMBL" id="QDI65174.1"/>
    </source>
</evidence>
<dbReference type="EMBL" id="CP041200">
    <property type="protein sequence ID" value="QDI65174.1"/>
    <property type="molecule type" value="Genomic_DNA"/>
</dbReference>
<evidence type="ECO:0000256" key="2">
    <source>
        <dbReference type="ARBA" id="ARBA00022475"/>
    </source>
</evidence>
<feature type="transmembrane region" description="Helical" evidence="6">
    <location>
        <begin position="166"/>
        <end position="184"/>
    </location>
</feature>
<keyword evidence="2" id="KW-1003">Cell membrane</keyword>